<evidence type="ECO:0000313" key="12">
    <source>
        <dbReference type="Proteomes" id="UP000516320"/>
    </source>
</evidence>
<dbReference type="GO" id="GO:0006400">
    <property type="term" value="P:tRNA modification"/>
    <property type="evidence" value="ECO:0007669"/>
    <property type="project" value="InterPro"/>
</dbReference>
<keyword evidence="8" id="KW-0648">Protein biosynthesis</keyword>
<dbReference type="PRINTS" id="PR00987">
    <property type="entry name" value="TRNASYNTHGLU"/>
</dbReference>
<feature type="region of interest" description="Disordered" evidence="9">
    <location>
        <begin position="121"/>
        <end position="149"/>
    </location>
</feature>
<dbReference type="InterPro" id="IPR022380">
    <property type="entry name" value="Glu-Q_tRNA(Asp)_Synthase"/>
</dbReference>
<reference evidence="11 12" key="1">
    <citation type="submission" date="2019-12" db="EMBL/GenBank/DDBJ databases">
        <title>Corynebacterium sp. nov., isolated from feces of the Anser Albifrons in China.</title>
        <authorList>
            <person name="Liu Q."/>
        </authorList>
    </citation>
    <scope>NUCLEOTIDE SEQUENCE [LARGE SCALE GENOMIC DNA]</scope>
    <source>
        <strain evidence="11 12">4H37-19</strain>
    </source>
</reference>
<feature type="binding site" evidence="7">
    <location>
        <position position="261"/>
    </location>
    <ligand>
        <name>ATP</name>
        <dbReference type="ChEBI" id="CHEBI:30616"/>
    </ligand>
</feature>
<keyword evidence="2 7" id="KW-0479">Metal-binding</keyword>
<evidence type="ECO:0000256" key="3">
    <source>
        <dbReference type="ARBA" id="ARBA00022741"/>
    </source>
</evidence>
<dbReference type="NCBIfam" id="TIGR03838">
    <property type="entry name" value="queuosine_YadB"/>
    <property type="match status" value="1"/>
</dbReference>
<keyword evidence="5 7" id="KW-0067">ATP-binding</keyword>
<keyword evidence="12" id="KW-1185">Reference proteome</keyword>
<keyword evidence="4 7" id="KW-0862">Zinc</keyword>
<evidence type="ECO:0000256" key="5">
    <source>
        <dbReference type="ARBA" id="ARBA00022840"/>
    </source>
</evidence>
<feature type="binding site" evidence="7">
    <location>
        <position position="108"/>
    </location>
    <ligand>
        <name>Zn(2+)</name>
        <dbReference type="ChEBI" id="CHEBI:29105"/>
    </ligand>
</feature>
<feature type="binding site" evidence="7">
    <location>
        <position position="220"/>
    </location>
    <ligand>
        <name>L-glutamate</name>
        <dbReference type="ChEBI" id="CHEBI:29985"/>
    </ligand>
</feature>
<dbReference type="InterPro" id="IPR014729">
    <property type="entry name" value="Rossmann-like_a/b/a_fold"/>
</dbReference>
<feature type="binding site" evidence="7">
    <location>
        <position position="133"/>
    </location>
    <ligand>
        <name>Zn(2+)</name>
        <dbReference type="ChEBI" id="CHEBI:29105"/>
    </ligand>
</feature>
<comment type="cofactor">
    <cofactor evidence="7">
        <name>Zn(2+)</name>
        <dbReference type="ChEBI" id="CHEBI:29105"/>
    </cofactor>
    <text evidence="7">Binds 1 zinc ion per subunit.</text>
</comment>
<dbReference type="GO" id="GO:0008270">
    <property type="term" value="F:zinc ion binding"/>
    <property type="evidence" value="ECO:0007669"/>
    <property type="project" value="UniProtKB-UniRule"/>
</dbReference>
<evidence type="ECO:0000256" key="7">
    <source>
        <dbReference type="HAMAP-Rule" id="MF_01428"/>
    </source>
</evidence>
<dbReference type="GO" id="GO:0006424">
    <property type="term" value="P:glutamyl-tRNA aminoacylation"/>
    <property type="evidence" value="ECO:0007669"/>
    <property type="project" value="InterPro"/>
</dbReference>
<accession>A0A7H0SLG6</accession>
<dbReference type="Pfam" id="PF00749">
    <property type="entry name" value="tRNA-synt_1c"/>
    <property type="match status" value="1"/>
</dbReference>
<dbReference type="HAMAP" id="MF_01428">
    <property type="entry name" value="Glu_Q_tRNA_synth"/>
    <property type="match status" value="1"/>
</dbReference>
<evidence type="ECO:0000256" key="2">
    <source>
        <dbReference type="ARBA" id="ARBA00022723"/>
    </source>
</evidence>
<dbReference type="GO" id="GO:0004818">
    <property type="term" value="F:glutamate-tRNA ligase activity"/>
    <property type="evidence" value="ECO:0007669"/>
    <property type="project" value="TreeGrafter"/>
</dbReference>
<feature type="short sequence motif" description="'HIGH' region" evidence="7">
    <location>
        <begin position="19"/>
        <end position="29"/>
    </location>
</feature>
<evidence type="ECO:0000259" key="10">
    <source>
        <dbReference type="Pfam" id="PF00749"/>
    </source>
</evidence>
<dbReference type="KEGG" id="cpoy:GP475_01155"/>
<dbReference type="EMBL" id="CP046884">
    <property type="protein sequence ID" value="QNQ89391.1"/>
    <property type="molecule type" value="Genomic_DNA"/>
</dbReference>
<evidence type="ECO:0000313" key="11">
    <source>
        <dbReference type="EMBL" id="QNQ89391.1"/>
    </source>
</evidence>
<dbReference type="InterPro" id="IPR020058">
    <property type="entry name" value="Glu/Gln-tRNA-synth_Ib_cat-dom"/>
</dbReference>
<gene>
    <name evidence="7" type="primary">gluQ</name>
    <name evidence="11" type="ORF">GP475_01155</name>
</gene>
<dbReference type="Gene3D" id="3.40.50.620">
    <property type="entry name" value="HUPs"/>
    <property type="match status" value="1"/>
</dbReference>
<dbReference type="EC" id="6.1.1.-" evidence="7"/>
<feature type="short sequence motif" description="'KMSKS' region" evidence="7">
    <location>
        <begin position="258"/>
        <end position="262"/>
    </location>
</feature>
<feature type="binding site" evidence="7">
    <location>
        <position position="202"/>
    </location>
    <ligand>
        <name>L-glutamate</name>
        <dbReference type="ChEBI" id="CHEBI:29985"/>
    </ligand>
</feature>
<feature type="domain" description="Glutamyl/glutaminyl-tRNA synthetase class Ib catalytic" evidence="10">
    <location>
        <begin position="16"/>
        <end position="269"/>
    </location>
</feature>
<feature type="binding site" evidence="7">
    <location>
        <begin position="16"/>
        <end position="20"/>
    </location>
    <ligand>
        <name>L-glutamate</name>
        <dbReference type="ChEBI" id="CHEBI:29985"/>
    </ligand>
</feature>
<keyword evidence="3 7" id="KW-0547">Nucleotide-binding</keyword>
<dbReference type="Proteomes" id="UP000516320">
    <property type="component" value="Chromosome"/>
</dbReference>
<proteinExistence type="inferred from homology"/>
<protein>
    <recommendedName>
        <fullName evidence="7">Glutamyl-Q tRNA(Asp) synthetase</fullName>
        <shortName evidence="7">Glu-Q-RSs</shortName>
        <ecNumber evidence="7">6.1.1.-</ecNumber>
    </recommendedName>
</protein>
<keyword evidence="6 7" id="KW-0030">Aminoacyl-tRNA synthetase</keyword>
<feature type="binding site" evidence="7">
    <location>
        <position position="129"/>
    </location>
    <ligand>
        <name>Zn(2+)</name>
        <dbReference type="ChEBI" id="CHEBI:29105"/>
    </ligand>
</feature>
<dbReference type="GO" id="GO:0005524">
    <property type="term" value="F:ATP binding"/>
    <property type="evidence" value="ECO:0007669"/>
    <property type="project" value="UniProtKB-KW"/>
</dbReference>
<evidence type="ECO:0000256" key="8">
    <source>
        <dbReference type="RuleBase" id="RU363037"/>
    </source>
</evidence>
<sequence length="325" mass="36243">MVSPCCSPPAGSPAGRYAPSPSGDLHFGNLRTAMVAWLMARSTHRRFLIRIEDIDSQRSSAASATSQIRDLAAIGLDWDGDIEYQSQRQDHYHQALRFLKEQGKVYECYCSRRDIQEASRAPHARPGTYPGTCRNLSEPERAQRRRALQEEGRVPALRLRAETDTWGISDALYGQVRGDVDDIILRRGGKLPPGQREPDWAYHLAVVVDDALQGVDQVVRGDDLLYSAPPQAALAHQLWVPQPTYVHIPLVMNEAGKRLAKRDGAGTLRQWQESGLSTTHAVEWIASSLGFPGVSCSQDLLECWQHHPDPAALIPKHPVVWQDPR</sequence>
<dbReference type="PANTHER" id="PTHR43311:SF1">
    <property type="entry name" value="GLUTAMYL-Q TRNA(ASP) SYNTHETASE"/>
    <property type="match status" value="1"/>
</dbReference>
<dbReference type="InterPro" id="IPR000924">
    <property type="entry name" value="Glu/Gln-tRNA-synth"/>
</dbReference>
<dbReference type="SUPFAM" id="SSF52374">
    <property type="entry name" value="Nucleotidylyl transferase"/>
    <property type="match status" value="1"/>
</dbReference>
<feature type="binding site" evidence="7">
    <location>
        <position position="52"/>
    </location>
    <ligand>
        <name>L-glutamate</name>
        <dbReference type="ChEBI" id="CHEBI:29985"/>
    </ligand>
</feature>
<comment type="function">
    <text evidence="7">Catalyzes the tRNA-independent activation of glutamate in presence of ATP and the subsequent transfer of glutamate onto a tRNA(Asp). Glutamate is transferred on the 2-amino-5-(4,5-dihydroxy-2-cyclopenten-1-yl) moiety of the queuosine in the wobble position of the QUC anticodon.</text>
</comment>
<evidence type="ECO:0000256" key="4">
    <source>
        <dbReference type="ARBA" id="ARBA00022833"/>
    </source>
</evidence>
<evidence type="ECO:0000256" key="1">
    <source>
        <dbReference type="ARBA" id="ARBA00022598"/>
    </source>
</evidence>
<evidence type="ECO:0000256" key="6">
    <source>
        <dbReference type="ARBA" id="ARBA00023146"/>
    </source>
</evidence>
<dbReference type="GO" id="GO:0005829">
    <property type="term" value="C:cytosol"/>
    <property type="evidence" value="ECO:0007669"/>
    <property type="project" value="TreeGrafter"/>
</dbReference>
<dbReference type="InterPro" id="IPR049940">
    <property type="entry name" value="GluQ/Sye"/>
</dbReference>
<organism evidence="11 12">
    <name type="scientific">Corynebacterium poyangense</name>
    <dbReference type="NCBI Taxonomy" id="2684405"/>
    <lineage>
        <taxon>Bacteria</taxon>
        <taxon>Bacillati</taxon>
        <taxon>Actinomycetota</taxon>
        <taxon>Actinomycetes</taxon>
        <taxon>Mycobacteriales</taxon>
        <taxon>Corynebacteriaceae</taxon>
        <taxon>Corynebacterium</taxon>
    </lineage>
</organism>
<evidence type="ECO:0000256" key="9">
    <source>
        <dbReference type="SAM" id="MobiDB-lite"/>
    </source>
</evidence>
<feature type="binding site" evidence="7">
    <location>
        <position position="110"/>
    </location>
    <ligand>
        <name>Zn(2+)</name>
        <dbReference type="ChEBI" id="CHEBI:29105"/>
    </ligand>
</feature>
<dbReference type="PANTHER" id="PTHR43311">
    <property type="entry name" value="GLUTAMATE--TRNA LIGASE"/>
    <property type="match status" value="1"/>
</dbReference>
<name>A0A7H0SLG6_9CORY</name>
<dbReference type="RefSeq" id="WP_187974847.1">
    <property type="nucleotide sequence ID" value="NZ_CP046884.1"/>
</dbReference>
<dbReference type="AlphaFoldDB" id="A0A7H0SLG6"/>
<dbReference type="NCBIfam" id="NF004315">
    <property type="entry name" value="PRK05710.1-4"/>
    <property type="match status" value="1"/>
</dbReference>
<keyword evidence="1 7" id="KW-0436">Ligase</keyword>
<feature type="compositionally biased region" description="Basic and acidic residues" evidence="9">
    <location>
        <begin position="137"/>
        <end position="149"/>
    </location>
</feature>
<comment type="similarity">
    <text evidence="7">Belongs to the class-I aminoacyl-tRNA synthetase family. GluQ subfamily.</text>
</comment>